<accession>A0A0F9QH33</accession>
<sequence length="384" mass="44953">MSEFQINKYLILRLEDGETNIYINNQKFIHCKFLLLSVNIKELKSLDEIDSIDEAAEKLDKSLETYDTKKAIYIDPETEFWAHCSNLQVWYENNYNSKLLHRNLAFPLLKRLTEVGDPIAKKVFKEEIAKRFSSGVHSVMLYLMNEGYITFLNKEEFETVLDTMPNVFSELRQCLEAKESENVEDFLGSFINMLKTDTSLLEDLVLNPKLKLIKNLLLIISTWPINDVEIIDMILDIFDTLKTINNNEILKNVRDEVIYQFNNGSSRILMELIFDRFFILLEDFSLKSVLSNVKFIENLDSLIKNKPKIILDGLIELIKMICDKLGKVSVLKLIQTMPTSTKFVLKNELKERLIWYNTRKDHYPKKREDLIQTASNLLKIIKKS</sequence>
<reference evidence="1" key="1">
    <citation type="journal article" date="2015" name="Nature">
        <title>Complex archaea that bridge the gap between prokaryotes and eukaryotes.</title>
        <authorList>
            <person name="Spang A."/>
            <person name="Saw J.H."/>
            <person name="Jorgensen S.L."/>
            <person name="Zaremba-Niedzwiedzka K."/>
            <person name="Martijn J."/>
            <person name="Lind A.E."/>
            <person name="van Eijk R."/>
            <person name="Schleper C."/>
            <person name="Guy L."/>
            <person name="Ettema T.J."/>
        </authorList>
    </citation>
    <scope>NUCLEOTIDE SEQUENCE</scope>
</reference>
<gene>
    <name evidence="1" type="ORF">LCGC14_0719410</name>
</gene>
<dbReference type="AlphaFoldDB" id="A0A0F9QH33"/>
<proteinExistence type="predicted"/>
<dbReference type="EMBL" id="LAZR01001622">
    <property type="protein sequence ID" value="KKN41829.1"/>
    <property type="molecule type" value="Genomic_DNA"/>
</dbReference>
<protein>
    <submittedName>
        <fullName evidence="1">Uncharacterized protein</fullName>
    </submittedName>
</protein>
<name>A0A0F9QH33_9ZZZZ</name>
<organism evidence="1">
    <name type="scientific">marine sediment metagenome</name>
    <dbReference type="NCBI Taxonomy" id="412755"/>
    <lineage>
        <taxon>unclassified sequences</taxon>
        <taxon>metagenomes</taxon>
        <taxon>ecological metagenomes</taxon>
    </lineage>
</organism>
<comment type="caution">
    <text evidence="1">The sequence shown here is derived from an EMBL/GenBank/DDBJ whole genome shotgun (WGS) entry which is preliminary data.</text>
</comment>
<evidence type="ECO:0000313" key="1">
    <source>
        <dbReference type="EMBL" id="KKN41829.1"/>
    </source>
</evidence>